<evidence type="ECO:0000313" key="10">
    <source>
        <dbReference type="EMBL" id="KAH3681796.1"/>
    </source>
</evidence>
<reference evidence="10" key="1">
    <citation type="journal article" date="2021" name="Open Biol.">
        <title>Shared evolutionary footprints suggest mitochondrial oxidative damage underlies multiple complex I losses in fungi.</title>
        <authorList>
            <person name="Schikora-Tamarit M.A."/>
            <person name="Marcet-Houben M."/>
            <person name="Nosek J."/>
            <person name="Gabaldon T."/>
        </authorList>
    </citation>
    <scope>NUCLEOTIDE SEQUENCE</scope>
    <source>
        <strain evidence="10">CBS2887</strain>
    </source>
</reference>
<dbReference type="PIRSF" id="PIRSF006060">
    <property type="entry name" value="AA_transporter"/>
    <property type="match status" value="1"/>
</dbReference>
<organism evidence="10 11">
    <name type="scientific">Wickerhamomyces pijperi</name>
    <name type="common">Yeast</name>
    <name type="synonym">Pichia pijperi</name>
    <dbReference type="NCBI Taxonomy" id="599730"/>
    <lineage>
        <taxon>Eukaryota</taxon>
        <taxon>Fungi</taxon>
        <taxon>Dikarya</taxon>
        <taxon>Ascomycota</taxon>
        <taxon>Saccharomycotina</taxon>
        <taxon>Saccharomycetes</taxon>
        <taxon>Phaffomycetales</taxon>
        <taxon>Wickerhamomycetaceae</taxon>
        <taxon>Wickerhamomyces</taxon>
    </lineage>
</organism>
<dbReference type="EMBL" id="JAEUBG010004206">
    <property type="protein sequence ID" value="KAH3681796.1"/>
    <property type="molecule type" value="Genomic_DNA"/>
</dbReference>
<evidence type="ECO:0000313" key="11">
    <source>
        <dbReference type="Proteomes" id="UP000774326"/>
    </source>
</evidence>
<dbReference type="PANTHER" id="PTHR43341">
    <property type="entry name" value="AMINO ACID PERMEASE"/>
    <property type="match status" value="1"/>
</dbReference>
<dbReference type="AlphaFoldDB" id="A0A9P8TK48"/>
<evidence type="ECO:0000259" key="9">
    <source>
        <dbReference type="Pfam" id="PF00324"/>
    </source>
</evidence>
<feature type="transmembrane region" description="Helical" evidence="8">
    <location>
        <begin position="98"/>
        <end position="127"/>
    </location>
</feature>
<keyword evidence="4 8" id="KW-0812">Transmembrane</keyword>
<evidence type="ECO:0000256" key="2">
    <source>
        <dbReference type="ARBA" id="ARBA00006983"/>
    </source>
</evidence>
<dbReference type="OrthoDB" id="10062876at2759"/>
<feature type="transmembrane region" description="Helical" evidence="8">
    <location>
        <begin position="213"/>
        <end position="230"/>
    </location>
</feature>
<evidence type="ECO:0000256" key="3">
    <source>
        <dbReference type="ARBA" id="ARBA00022448"/>
    </source>
</evidence>
<dbReference type="GO" id="GO:0015171">
    <property type="term" value="F:amino acid transmembrane transporter activity"/>
    <property type="evidence" value="ECO:0007669"/>
    <property type="project" value="TreeGrafter"/>
</dbReference>
<comment type="similarity">
    <text evidence="2">Belongs to the amino acid-polyamine-organocation (APC) superfamily. YAT (TC 2.A.3.10) family.</text>
</comment>
<feature type="transmembrane region" description="Helical" evidence="8">
    <location>
        <begin position="259"/>
        <end position="281"/>
    </location>
</feature>
<dbReference type="PROSITE" id="PS00218">
    <property type="entry name" value="AMINO_ACID_PERMEASE_1"/>
    <property type="match status" value="1"/>
</dbReference>
<gene>
    <name evidence="10" type="ORF">WICPIJ_007235</name>
</gene>
<dbReference type="Pfam" id="PF00324">
    <property type="entry name" value="AA_permease"/>
    <property type="match status" value="1"/>
</dbReference>
<sequence length="589" mass="65786">MTKILTALKDTFVPIPPRRLDIEETTIYDGDLSGKVKSDILLTSTTGENDDSSSSTIIPSSTQRKLKNRHVQLIGISGVIGTALFVAIGNGLRKGGPGFLLLAFAIWCLPIMAITVSTAEMVCYLPINSPFIRIGGRCIDDAFEFMQGWNFWFLQCVQIPFEIVAVNTIIHYWTASYSPAITLSIQVFLYFIISIFAVKVYGETEFWLAIGKVIMAIGLMMFTFVTMVGGNPQHDAYGFRYWKNPGSFKTYLSTGSLGYFRALLHCLIQASFTIAGPDYLAMVAGETIMPRKKTLPRAFKQIFYRLTFLFLGGCICVGTLIPFNDPSLIAAIADSKPGAAASPYVIAMVNMGIKVLPDIINGSLVLAAFSSGNAYTFCSSRTLYGLALDGKAPYIFTWCNKSGVPILAVLISLAWGLISFLQLNENSAVVLDWLINFITSCQLFNFSCMCITYIFFRRAVLAQGIDRESFTFKSWFQPYTAIFGLVSTFIMMWVNGYTVFTKGGWDYKQFLFYYLVIFIDIGLFIFWKLFKRTKFVPPMKADLVSGLAEIELHEAEYENYLEESNKMDGPKNLWRKAVDSVMALTVGKD</sequence>
<feature type="transmembrane region" description="Helical" evidence="8">
    <location>
        <begin position="433"/>
        <end position="456"/>
    </location>
</feature>
<dbReference type="PANTHER" id="PTHR43341:SF15">
    <property type="entry name" value="GENERAL AMINO ACID PERMEASE AGP2"/>
    <property type="match status" value="1"/>
</dbReference>
<protein>
    <recommendedName>
        <fullName evidence="9">Amino acid permease/ SLC12A domain-containing protein</fullName>
    </recommendedName>
</protein>
<dbReference type="InterPro" id="IPR004840">
    <property type="entry name" value="Amino_acid_permease_CS"/>
</dbReference>
<dbReference type="InterPro" id="IPR004841">
    <property type="entry name" value="AA-permease/SLC12A_dom"/>
</dbReference>
<feature type="transmembrane region" description="Helical" evidence="8">
    <location>
        <begin position="398"/>
        <end position="421"/>
    </location>
</feature>
<evidence type="ECO:0000256" key="4">
    <source>
        <dbReference type="ARBA" id="ARBA00022692"/>
    </source>
</evidence>
<dbReference type="GO" id="GO:0016020">
    <property type="term" value="C:membrane"/>
    <property type="evidence" value="ECO:0007669"/>
    <property type="project" value="UniProtKB-SubCell"/>
</dbReference>
<feature type="transmembrane region" description="Helical" evidence="8">
    <location>
        <begin position="302"/>
        <end position="321"/>
    </location>
</feature>
<proteinExistence type="inferred from homology"/>
<accession>A0A9P8TK48</accession>
<dbReference type="Proteomes" id="UP000774326">
    <property type="component" value="Unassembled WGS sequence"/>
</dbReference>
<name>A0A9P8TK48_WICPI</name>
<evidence type="ECO:0000256" key="8">
    <source>
        <dbReference type="SAM" id="Phobius"/>
    </source>
</evidence>
<evidence type="ECO:0000256" key="6">
    <source>
        <dbReference type="ARBA" id="ARBA00022989"/>
    </source>
</evidence>
<dbReference type="InterPro" id="IPR050524">
    <property type="entry name" value="APC_YAT"/>
</dbReference>
<keyword evidence="7 8" id="KW-0472">Membrane</keyword>
<evidence type="ECO:0000256" key="1">
    <source>
        <dbReference type="ARBA" id="ARBA00004141"/>
    </source>
</evidence>
<feature type="transmembrane region" description="Helical" evidence="8">
    <location>
        <begin position="476"/>
        <end position="498"/>
    </location>
</feature>
<keyword evidence="11" id="KW-1185">Reference proteome</keyword>
<feature type="transmembrane region" description="Helical" evidence="8">
    <location>
        <begin position="148"/>
        <end position="174"/>
    </location>
</feature>
<dbReference type="FunFam" id="1.20.1740.10:FF:000006">
    <property type="entry name" value="General amino acid permease"/>
    <property type="match status" value="1"/>
</dbReference>
<feature type="transmembrane region" description="Helical" evidence="8">
    <location>
        <begin position="510"/>
        <end position="530"/>
    </location>
</feature>
<comment type="subcellular location">
    <subcellularLocation>
        <location evidence="1">Membrane</location>
        <topology evidence="1">Multi-pass membrane protein</topology>
    </subcellularLocation>
</comment>
<keyword evidence="5" id="KW-0029">Amino-acid transport</keyword>
<feature type="domain" description="Amino acid permease/ SLC12A" evidence="9">
    <location>
        <begin position="70"/>
        <end position="535"/>
    </location>
</feature>
<feature type="transmembrane region" description="Helical" evidence="8">
    <location>
        <begin position="180"/>
        <end position="201"/>
    </location>
</feature>
<evidence type="ECO:0000256" key="7">
    <source>
        <dbReference type="ARBA" id="ARBA00023136"/>
    </source>
</evidence>
<keyword evidence="3" id="KW-0813">Transport</keyword>
<keyword evidence="6 8" id="KW-1133">Transmembrane helix</keyword>
<dbReference type="Gene3D" id="1.20.1740.10">
    <property type="entry name" value="Amino acid/polyamine transporter I"/>
    <property type="match status" value="1"/>
</dbReference>
<reference evidence="10" key="2">
    <citation type="submission" date="2021-01" db="EMBL/GenBank/DDBJ databases">
        <authorList>
            <person name="Schikora-Tamarit M.A."/>
        </authorList>
    </citation>
    <scope>NUCLEOTIDE SEQUENCE</scope>
    <source>
        <strain evidence="10">CBS2887</strain>
    </source>
</reference>
<feature type="transmembrane region" description="Helical" evidence="8">
    <location>
        <begin position="73"/>
        <end position="92"/>
    </location>
</feature>
<comment type="caution">
    <text evidence="10">The sequence shown here is derived from an EMBL/GenBank/DDBJ whole genome shotgun (WGS) entry which is preliminary data.</text>
</comment>
<evidence type="ECO:0000256" key="5">
    <source>
        <dbReference type="ARBA" id="ARBA00022970"/>
    </source>
</evidence>